<proteinExistence type="predicted"/>
<protein>
    <recommendedName>
        <fullName evidence="1">VOC domain-containing protein</fullName>
    </recommendedName>
</protein>
<dbReference type="PROSITE" id="PS51819">
    <property type="entry name" value="VOC"/>
    <property type="match status" value="1"/>
</dbReference>
<comment type="caution">
    <text evidence="2">The sequence shown here is derived from an EMBL/GenBank/DDBJ whole genome shotgun (WGS) entry which is preliminary data.</text>
</comment>
<gene>
    <name evidence="2" type="ORF">FGADI_3491</name>
</gene>
<keyword evidence="3" id="KW-1185">Reference proteome</keyword>
<dbReference type="SUPFAM" id="SSF54593">
    <property type="entry name" value="Glyoxalase/Bleomycin resistance protein/Dihydroxybiphenyl dioxygenase"/>
    <property type="match status" value="1"/>
</dbReference>
<evidence type="ECO:0000313" key="2">
    <source>
        <dbReference type="EMBL" id="KAF4956888.1"/>
    </source>
</evidence>
<sequence>MKRPQSFTGINHLKLPCNNILKTAQFYETIFPMTRIIKYNHYTPNHKLFAIMLQHKPTKLIIELRYVPGQAKAQQGWDPITWGVGTRGDLEEWRAWLDAHKVKRSKIFMGIKGWVMACEDPDGRIVRLYVEDEEHEWTDYPDQDEYWLGTIEANPTQEQ</sequence>
<feature type="domain" description="VOC" evidence="1">
    <location>
        <begin position="9"/>
        <end position="131"/>
    </location>
</feature>
<dbReference type="CDD" id="cd06587">
    <property type="entry name" value="VOC"/>
    <property type="match status" value="1"/>
</dbReference>
<dbReference type="Proteomes" id="UP000604273">
    <property type="component" value="Unassembled WGS sequence"/>
</dbReference>
<dbReference type="Gene3D" id="3.10.180.10">
    <property type="entry name" value="2,3-Dihydroxybiphenyl 1,2-Dioxygenase, domain 1"/>
    <property type="match status" value="1"/>
</dbReference>
<evidence type="ECO:0000259" key="1">
    <source>
        <dbReference type="PROSITE" id="PS51819"/>
    </source>
</evidence>
<dbReference type="Pfam" id="PF00903">
    <property type="entry name" value="Glyoxalase"/>
    <property type="match status" value="1"/>
</dbReference>
<organism evidence="2 3">
    <name type="scientific">Fusarium gaditjirri</name>
    <dbReference type="NCBI Taxonomy" id="282569"/>
    <lineage>
        <taxon>Eukaryota</taxon>
        <taxon>Fungi</taxon>
        <taxon>Dikarya</taxon>
        <taxon>Ascomycota</taxon>
        <taxon>Pezizomycotina</taxon>
        <taxon>Sordariomycetes</taxon>
        <taxon>Hypocreomycetidae</taxon>
        <taxon>Hypocreales</taxon>
        <taxon>Nectriaceae</taxon>
        <taxon>Fusarium</taxon>
        <taxon>Fusarium nisikadoi species complex</taxon>
    </lineage>
</organism>
<dbReference type="EMBL" id="JABFAI010000077">
    <property type="protein sequence ID" value="KAF4956888.1"/>
    <property type="molecule type" value="Genomic_DNA"/>
</dbReference>
<accession>A0A8H4TFG1</accession>
<name>A0A8H4TFG1_9HYPO</name>
<dbReference type="InterPro" id="IPR004360">
    <property type="entry name" value="Glyas_Fos-R_dOase_dom"/>
</dbReference>
<dbReference type="InterPro" id="IPR029068">
    <property type="entry name" value="Glyas_Bleomycin-R_OHBP_Dase"/>
</dbReference>
<dbReference type="AlphaFoldDB" id="A0A8H4TFG1"/>
<reference evidence="2" key="2">
    <citation type="submission" date="2020-05" db="EMBL/GenBank/DDBJ databases">
        <authorList>
            <person name="Kim H.-S."/>
            <person name="Proctor R.H."/>
            <person name="Brown D.W."/>
        </authorList>
    </citation>
    <scope>NUCLEOTIDE SEQUENCE</scope>
    <source>
        <strain evidence="2">NRRL 45417</strain>
    </source>
</reference>
<dbReference type="InterPro" id="IPR037523">
    <property type="entry name" value="VOC_core"/>
</dbReference>
<dbReference type="OrthoDB" id="3342959at2759"/>
<reference evidence="2" key="1">
    <citation type="journal article" date="2020" name="BMC Genomics">
        <title>Correction to: Identification and distribution of gene clusters required for synthesis of sphingolipid metabolism inhibitors in diverse species of the filamentous fungus Fusarium.</title>
        <authorList>
            <person name="Kim H.S."/>
            <person name="Lohmar J.M."/>
            <person name="Busman M."/>
            <person name="Brown D.W."/>
            <person name="Naumann T.A."/>
            <person name="Divon H.H."/>
            <person name="Lysoe E."/>
            <person name="Uhlig S."/>
            <person name="Proctor R.H."/>
        </authorList>
    </citation>
    <scope>NUCLEOTIDE SEQUENCE</scope>
    <source>
        <strain evidence="2">NRRL 45417</strain>
    </source>
</reference>
<evidence type="ECO:0000313" key="3">
    <source>
        <dbReference type="Proteomes" id="UP000604273"/>
    </source>
</evidence>